<evidence type="ECO:0000256" key="8">
    <source>
        <dbReference type="ARBA" id="ARBA00039612"/>
    </source>
</evidence>
<dbReference type="GeneID" id="5028108"/>
<evidence type="ECO:0000256" key="4">
    <source>
        <dbReference type="ARBA" id="ARBA00022741"/>
    </source>
</evidence>
<comment type="subunit">
    <text evidence="7">May form a complex composed of at least the catalytic subunit CRK2 and a cyclin.</text>
</comment>
<dbReference type="RefSeq" id="XP_001442328.1">
    <property type="nucleotide sequence ID" value="XM_001442291.2"/>
</dbReference>
<dbReference type="GO" id="GO:0000307">
    <property type="term" value="C:cyclin-dependent protein kinase holoenzyme complex"/>
    <property type="evidence" value="ECO:0000318"/>
    <property type="project" value="GO_Central"/>
</dbReference>
<dbReference type="GO" id="GO:0004693">
    <property type="term" value="F:cyclin-dependent protein serine/threonine kinase activity"/>
    <property type="evidence" value="ECO:0000318"/>
    <property type="project" value="GO_Central"/>
</dbReference>
<dbReference type="GO" id="GO:0005524">
    <property type="term" value="F:ATP binding"/>
    <property type="evidence" value="ECO:0007669"/>
    <property type="project" value="UniProtKB-KW"/>
</dbReference>
<evidence type="ECO:0000256" key="7">
    <source>
        <dbReference type="ARBA" id="ARBA00038543"/>
    </source>
</evidence>
<keyword evidence="3" id="KW-0808">Transferase</keyword>
<gene>
    <name evidence="13" type="ORF">GSPATT00001133001</name>
</gene>
<dbReference type="HOGENOM" id="CLU_1039966_0_0_1"/>
<dbReference type="EC" id="2.7.11.22" evidence="1"/>
<evidence type="ECO:0000256" key="9">
    <source>
        <dbReference type="ARBA" id="ARBA00041902"/>
    </source>
</evidence>
<evidence type="ECO:0000256" key="3">
    <source>
        <dbReference type="ARBA" id="ARBA00022679"/>
    </source>
</evidence>
<dbReference type="AlphaFoldDB" id="A0CVW4"/>
<dbReference type="Gene3D" id="1.10.510.10">
    <property type="entry name" value="Transferase(Phosphotransferase) domain 1"/>
    <property type="match status" value="1"/>
</dbReference>
<evidence type="ECO:0000256" key="10">
    <source>
        <dbReference type="ARBA" id="ARBA00042858"/>
    </source>
</evidence>
<dbReference type="STRING" id="5888.A0CVW4"/>
<sequence length="268" mass="32162">MDDTQQYKKIKESLLLMNFLQSKERYQKSEKIGKATYGLVYMAKNNQTGEIVVLKKIRLDHKDEVVPLTSIREISLLKEVQIQILFFQKMQFMMNQELYLSLSLWIQIQKSAWKMQLSQLDKVQVKKFIHQILQALNNCHQNRVILRDLKPQNILIDLKQAFSIYHEVITLWYKASEIYWDRNNTQLLQWIYGLLVVYLLTWLRNDHYFLFKIFKMMGITKKSTWTGVSIQEQFPGWPTHNKSCCFFVKGYYKFMSIRIRSTCQDDCL</sequence>
<proteinExistence type="predicted"/>
<dbReference type="GO" id="GO:0010389">
    <property type="term" value="P:regulation of G2/M transition of mitotic cell cycle"/>
    <property type="evidence" value="ECO:0000318"/>
    <property type="project" value="GO_Central"/>
</dbReference>
<dbReference type="GO" id="GO:0030332">
    <property type="term" value="F:cyclin binding"/>
    <property type="evidence" value="ECO:0000318"/>
    <property type="project" value="GO_Central"/>
</dbReference>
<dbReference type="InterPro" id="IPR000719">
    <property type="entry name" value="Prot_kinase_dom"/>
</dbReference>
<evidence type="ECO:0000256" key="6">
    <source>
        <dbReference type="ARBA" id="ARBA00022840"/>
    </source>
</evidence>
<dbReference type="GO" id="GO:0010468">
    <property type="term" value="P:regulation of gene expression"/>
    <property type="evidence" value="ECO:0000318"/>
    <property type="project" value="GO_Central"/>
</dbReference>
<keyword evidence="2" id="KW-0723">Serine/threonine-protein kinase</keyword>
<feature type="transmembrane region" description="Helical" evidence="11">
    <location>
        <begin position="187"/>
        <end position="203"/>
    </location>
</feature>
<protein>
    <recommendedName>
        <fullName evidence="8">Cyclin-dependent kinase 2 homolog</fullName>
        <ecNumber evidence="1">2.7.11.22</ecNumber>
    </recommendedName>
    <alternativeName>
        <fullName evidence="9">Cell division control protein 2 homolog</fullName>
    </alternativeName>
    <alternativeName>
        <fullName evidence="10">cdc2-related kinase 2</fullName>
    </alternativeName>
</protein>
<keyword evidence="6" id="KW-0067">ATP-binding</keyword>
<dbReference type="InterPro" id="IPR011009">
    <property type="entry name" value="Kinase-like_dom_sf"/>
</dbReference>
<organism evidence="13 14">
    <name type="scientific">Paramecium tetraurelia</name>
    <dbReference type="NCBI Taxonomy" id="5888"/>
    <lineage>
        <taxon>Eukaryota</taxon>
        <taxon>Sar</taxon>
        <taxon>Alveolata</taxon>
        <taxon>Ciliophora</taxon>
        <taxon>Intramacronucleata</taxon>
        <taxon>Oligohymenophorea</taxon>
        <taxon>Peniculida</taxon>
        <taxon>Parameciidae</taxon>
        <taxon>Paramecium</taxon>
    </lineage>
</organism>
<dbReference type="GO" id="GO:0005634">
    <property type="term" value="C:nucleus"/>
    <property type="evidence" value="ECO:0000318"/>
    <property type="project" value="GO_Central"/>
</dbReference>
<dbReference type="OrthoDB" id="1732493at2759"/>
<dbReference type="GO" id="GO:0007165">
    <property type="term" value="P:signal transduction"/>
    <property type="evidence" value="ECO:0000318"/>
    <property type="project" value="GO_Central"/>
</dbReference>
<name>A0CVW4_PARTE</name>
<dbReference type="Pfam" id="PF00069">
    <property type="entry name" value="Pkinase"/>
    <property type="match status" value="1"/>
</dbReference>
<dbReference type="SMART" id="SM00220">
    <property type="entry name" value="S_TKc"/>
    <property type="match status" value="1"/>
</dbReference>
<keyword evidence="4" id="KW-0547">Nucleotide-binding</keyword>
<keyword evidence="11" id="KW-0472">Membrane</keyword>
<evidence type="ECO:0000256" key="1">
    <source>
        <dbReference type="ARBA" id="ARBA00012425"/>
    </source>
</evidence>
<keyword evidence="11" id="KW-0812">Transmembrane</keyword>
<keyword evidence="14" id="KW-1185">Reference proteome</keyword>
<dbReference type="PROSITE" id="PS50011">
    <property type="entry name" value="PROTEIN_KINASE_DOM"/>
    <property type="match status" value="1"/>
</dbReference>
<reference evidence="13 14" key="1">
    <citation type="journal article" date="2006" name="Nature">
        <title>Global trends of whole-genome duplications revealed by the ciliate Paramecium tetraurelia.</title>
        <authorList>
            <consortium name="Genoscope"/>
            <person name="Aury J.-M."/>
            <person name="Jaillon O."/>
            <person name="Duret L."/>
            <person name="Noel B."/>
            <person name="Jubin C."/>
            <person name="Porcel B.M."/>
            <person name="Segurens B."/>
            <person name="Daubin V."/>
            <person name="Anthouard V."/>
            <person name="Aiach N."/>
            <person name="Arnaiz O."/>
            <person name="Billaut A."/>
            <person name="Beisson J."/>
            <person name="Blanc I."/>
            <person name="Bouhouche K."/>
            <person name="Camara F."/>
            <person name="Duharcourt S."/>
            <person name="Guigo R."/>
            <person name="Gogendeau D."/>
            <person name="Katinka M."/>
            <person name="Keller A.-M."/>
            <person name="Kissmehl R."/>
            <person name="Klotz C."/>
            <person name="Koll F."/>
            <person name="Le Moue A."/>
            <person name="Lepere C."/>
            <person name="Malinsky S."/>
            <person name="Nowacki M."/>
            <person name="Nowak J.K."/>
            <person name="Plattner H."/>
            <person name="Poulain J."/>
            <person name="Ruiz F."/>
            <person name="Serrano V."/>
            <person name="Zagulski M."/>
            <person name="Dessen P."/>
            <person name="Betermier M."/>
            <person name="Weissenbach J."/>
            <person name="Scarpelli C."/>
            <person name="Schachter V."/>
            <person name="Sperling L."/>
            <person name="Meyer E."/>
            <person name="Cohen J."/>
            <person name="Wincker P."/>
        </authorList>
    </citation>
    <scope>NUCLEOTIDE SEQUENCE [LARGE SCALE GENOMIC DNA]</scope>
    <source>
        <strain evidence="13 14">Stock d4-2</strain>
    </source>
</reference>
<evidence type="ECO:0000313" key="13">
    <source>
        <dbReference type="EMBL" id="CAK74931.1"/>
    </source>
</evidence>
<evidence type="ECO:0000256" key="2">
    <source>
        <dbReference type="ARBA" id="ARBA00022527"/>
    </source>
</evidence>
<evidence type="ECO:0000256" key="5">
    <source>
        <dbReference type="ARBA" id="ARBA00022777"/>
    </source>
</evidence>
<feature type="domain" description="Protein kinase" evidence="12">
    <location>
        <begin position="26"/>
        <end position="268"/>
    </location>
</feature>
<keyword evidence="11" id="KW-1133">Transmembrane helix</keyword>
<dbReference type="SUPFAM" id="SSF56112">
    <property type="entry name" value="Protein kinase-like (PK-like)"/>
    <property type="match status" value="1"/>
</dbReference>
<dbReference type="Gene3D" id="3.30.200.20">
    <property type="entry name" value="Phosphorylase Kinase, domain 1"/>
    <property type="match status" value="1"/>
</dbReference>
<evidence type="ECO:0000313" key="14">
    <source>
        <dbReference type="Proteomes" id="UP000000600"/>
    </source>
</evidence>
<keyword evidence="5" id="KW-0418">Kinase</keyword>
<evidence type="ECO:0000256" key="11">
    <source>
        <dbReference type="SAM" id="Phobius"/>
    </source>
</evidence>
<dbReference type="KEGG" id="ptm:GSPATT00001133001"/>
<dbReference type="EMBL" id="CT868207">
    <property type="protein sequence ID" value="CAK74931.1"/>
    <property type="molecule type" value="Genomic_DNA"/>
</dbReference>
<dbReference type="InParanoid" id="A0CVW4"/>
<dbReference type="GO" id="GO:0005737">
    <property type="term" value="C:cytoplasm"/>
    <property type="evidence" value="ECO:0000318"/>
    <property type="project" value="GO_Central"/>
</dbReference>
<dbReference type="GO" id="GO:0000082">
    <property type="term" value="P:G1/S transition of mitotic cell cycle"/>
    <property type="evidence" value="ECO:0000318"/>
    <property type="project" value="GO_Central"/>
</dbReference>
<dbReference type="InterPro" id="IPR050108">
    <property type="entry name" value="CDK"/>
</dbReference>
<accession>A0CVW4</accession>
<dbReference type="eggNOG" id="KOG0594">
    <property type="taxonomic scope" value="Eukaryota"/>
</dbReference>
<dbReference type="PANTHER" id="PTHR24056:SF254">
    <property type="entry name" value="CYCLIN-DEPENDENT KINASE 2"/>
    <property type="match status" value="1"/>
</dbReference>
<dbReference type="Proteomes" id="UP000000600">
    <property type="component" value="Unassembled WGS sequence"/>
</dbReference>
<evidence type="ECO:0000259" key="12">
    <source>
        <dbReference type="PROSITE" id="PS50011"/>
    </source>
</evidence>
<dbReference type="PANTHER" id="PTHR24056">
    <property type="entry name" value="CELL DIVISION PROTEIN KINASE"/>
    <property type="match status" value="1"/>
</dbReference>